<keyword evidence="3 8" id="KW-0812">Transmembrane</keyword>
<dbReference type="Gene3D" id="3.40.50.300">
    <property type="entry name" value="P-loop containing nucleotide triphosphate hydrolases"/>
    <property type="match status" value="1"/>
</dbReference>
<dbReference type="GO" id="GO:0005524">
    <property type="term" value="F:ATP binding"/>
    <property type="evidence" value="ECO:0007669"/>
    <property type="project" value="UniProtKB-KW"/>
</dbReference>
<dbReference type="OrthoDB" id="66620at2759"/>
<evidence type="ECO:0000256" key="4">
    <source>
        <dbReference type="ARBA" id="ARBA00022741"/>
    </source>
</evidence>
<keyword evidence="2" id="KW-0813">Transport</keyword>
<dbReference type="InterPro" id="IPR050352">
    <property type="entry name" value="ABCG_transporters"/>
</dbReference>
<sequence length="615" mass="68639">MTEKSDKAEHTVLISGNKSGTNEIRWKNLTYIVPYGKKGETKTLLDNASGYVRQGQVVAIMGGSGAGKSTLLNTLAGRIAEQKGSELRGDILLNGEPRNPSNWTNICSYVEQDDLMFTNLSVEETLTYAAKLRLPSSMSSKQKLDKVNEVIMQLNLNGCRKTWIGDSLRRGISGGERKRVAIGVELVANPSILFLDEPTSGLDSANALGILETIKKIAVDRGMIVLMTIHQPRTEILDLFDKVILLSLGKTLWFGSTNSALDHFERHGHPLPPKTNPSDFFLDVITIDRRTPEAEKASSATIDKLHKAYNEKIGSYNSPFPSQLLHIDSRYVWPLAWHQEFAVLLSRNMKDFSRNGAAIKASLGQTFFLVILMGFVFFQEANDPAGVQSRIGFLFFICINQTFSVVMPNISVLPTVRTIFKRERAAGCYRASSCYLAKLVSSIPMVCLNSLMMSTPLYWMVGLQNNVTRFFTFILIILVHSNTAMSLAYCIGSAVPTAQVGQIIGPLTVIIFNLFAGQLVNIGKITWVFRWIQYISLISFSYKGLMQNEFKGLELQCTGQMQCQTYMGDVIVSQYSLEEPSKYFCVLINVGLATMFLILGYVFFQRTSRPMMRLK</sequence>
<dbReference type="SMART" id="SM00382">
    <property type="entry name" value="AAA"/>
    <property type="match status" value="1"/>
</dbReference>
<keyword evidence="4" id="KW-0547">Nucleotide-binding</keyword>
<dbReference type="InterPro" id="IPR013525">
    <property type="entry name" value="ABC2_TM"/>
</dbReference>
<dbReference type="Pfam" id="PF00005">
    <property type="entry name" value="ABC_tran"/>
    <property type="match status" value="1"/>
</dbReference>
<feature type="transmembrane region" description="Helical" evidence="8">
    <location>
        <begin position="391"/>
        <end position="414"/>
    </location>
</feature>
<feature type="transmembrane region" description="Helical" evidence="8">
    <location>
        <begin position="583"/>
        <end position="604"/>
    </location>
</feature>
<feature type="transmembrane region" description="Helical" evidence="8">
    <location>
        <begin position="357"/>
        <end position="379"/>
    </location>
</feature>
<keyword evidence="10" id="KW-0378">Hydrolase</keyword>
<feature type="transmembrane region" description="Helical" evidence="8">
    <location>
        <begin position="470"/>
        <end position="491"/>
    </location>
</feature>
<feature type="transmembrane region" description="Helical" evidence="8">
    <location>
        <begin position="503"/>
        <end position="522"/>
    </location>
</feature>
<dbReference type="InterPro" id="IPR027417">
    <property type="entry name" value="P-loop_NTPase"/>
</dbReference>
<dbReference type="PROSITE" id="PS00211">
    <property type="entry name" value="ABC_TRANSPORTER_1"/>
    <property type="match status" value="1"/>
</dbReference>
<organism evidence="10 11">
    <name type="scientific">Rhizoclosmatium globosum</name>
    <dbReference type="NCBI Taxonomy" id="329046"/>
    <lineage>
        <taxon>Eukaryota</taxon>
        <taxon>Fungi</taxon>
        <taxon>Fungi incertae sedis</taxon>
        <taxon>Chytridiomycota</taxon>
        <taxon>Chytridiomycota incertae sedis</taxon>
        <taxon>Chytridiomycetes</taxon>
        <taxon>Chytridiales</taxon>
        <taxon>Chytriomycetaceae</taxon>
        <taxon>Rhizoclosmatium</taxon>
    </lineage>
</organism>
<dbReference type="PROSITE" id="PS50893">
    <property type="entry name" value="ABC_TRANSPORTER_2"/>
    <property type="match status" value="1"/>
</dbReference>
<evidence type="ECO:0000256" key="6">
    <source>
        <dbReference type="ARBA" id="ARBA00022989"/>
    </source>
</evidence>
<evidence type="ECO:0000313" key="11">
    <source>
        <dbReference type="Proteomes" id="UP000193642"/>
    </source>
</evidence>
<dbReference type="PANTHER" id="PTHR48041">
    <property type="entry name" value="ABC TRANSPORTER G FAMILY MEMBER 28"/>
    <property type="match status" value="1"/>
</dbReference>
<evidence type="ECO:0000256" key="2">
    <source>
        <dbReference type="ARBA" id="ARBA00022448"/>
    </source>
</evidence>
<dbReference type="EMBL" id="MCGO01000024">
    <property type="protein sequence ID" value="ORY43825.1"/>
    <property type="molecule type" value="Genomic_DNA"/>
</dbReference>
<keyword evidence="5" id="KW-0067">ATP-binding</keyword>
<feature type="domain" description="ABC transporter" evidence="9">
    <location>
        <begin position="24"/>
        <end position="273"/>
    </location>
</feature>
<dbReference type="GO" id="GO:0140359">
    <property type="term" value="F:ABC-type transporter activity"/>
    <property type="evidence" value="ECO:0007669"/>
    <property type="project" value="InterPro"/>
</dbReference>
<evidence type="ECO:0000256" key="5">
    <source>
        <dbReference type="ARBA" id="ARBA00022840"/>
    </source>
</evidence>
<dbReference type="InterPro" id="IPR003439">
    <property type="entry name" value="ABC_transporter-like_ATP-bd"/>
</dbReference>
<dbReference type="SUPFAM" id="SSF52540">
    <property type="entry name" value="P-loop containing nucleoside triphosphate hydrolases"/>
    <property type="match status" value="1"/>
</dbReference>
<keyword evidence="11" id="KW-1185">Reference proteome</keyword>
<evidence type="ECO:0000256" key="3">
    <source>
        <dbReference type="ARBA" id="ARBA00022692"/>
    </source>
</evidence>
<evidence type="ECO:0000256" key="8">
    <source>
        <dbReference type="SAM" id="Phobius"/>
    </source>
</evidence>
<dbReference type="PANTHER" id="PTHR48041:SF122">
    <property type="entry name" value="ABC TRANSPORTER DOMAIN-CONTAINING PROTEIN"/>
    <property type="match status" value="1"/>
</dbReference>
<dbReference type="Pfam" id="PF01061">
    <property type="entry name" value="ABC2_membrane"/>
    <property type="match status" value="1"/>
</dbReference>
<protein>
    <submittedName>
        <fullName evidence="10">p-loop containing nucleoside triphosphate hydrolase protein</fullName>
    </submittedName>
</protein>
<dbReference type="InterPro" id="IPR003593">
    <property type="entry name" value="AAA+_ATPase"/>
</dbReference>
<dbReference type="InterPro" id="IPR017871">
    <property type="entry name" value="ABC_transporter-like_CS"/>
</dbReference>
<keyword evidence="6 8" id="KW-1133">Transmembrane helix</keyword>
<evidence type="ECO:0000256" key="1">
    <source>
        <dbReference type="ARBA" id="ARBA00004141"/>
    </source>
</evidence>
<keyword evidence="7 8" id="KW-0472">Membrane</keyword>
<comment type="subcellular location">
    <subcellularLocation>
        <location evidence="1">Membrane</location>
        <topology evidence="1">Multi-pass membrane protein</topology>
    </subcellularLocation>
</comment>
<accession>A0A1Y2CBX4</accession>
<gene>
    <name evidence="10" type="ORF">BCR33DRAFT_717462</name>
</gene>
<feature type="transmembrane region" description="Helical" evidence="8">
    <location>
        <begin position="435"/>
        <end position="458"/>
    </location>
</feature>
<comment type="caution">
    <text evidence="10">The sequence shown here is derived from an EMBL/GenBank/DDBJ whole genome shotgun (WGS) entry which is preliminary data.</text>
</comment>
<reference evidence="10 11" key="1">
    <citation type="submission" date="2016-07" db="EMBL/GenBank/DDBJ databases">
        <title>Pervasive Adenine N6-methylation of Active Genes in Fungi.</title>
        <authorList>
            <consortium name="DOE Joint Genome Institute"/>
            <person name="Mondo S.J."/>
            <person name="Dannebaum R.O."/>
            <person name="Kuo R.C."/>
            <person name="Labutti K."/>
            <person name="Haridas S."/>
            <person name="Kuo A."/>
            <person name="Salamov A."/>
            <person name="Ahrendt S.R."/>
            <person name="Lipzen A."/>
            <person name="Sullivan W."/>
            <person name="Andreopoulos W.B."/>
            <person name="Clum A."/>
            <person name="Lindquist E."/>
            <person name="Daum C."/>
            <person name="Ramamoorthy G.K."/>
            <person name="Gryganskyi A."/>
            <person name="Culley D."/>
            <person name="Magnuson J.K."/>
            <person name="James T.Y."/>
            <person name="O'Malley M.A."/>
            <person name="Stajich J.E."/>
            <person name="Spatafora J.W."/>
            <person name="Visel A."/>
            <person name="Grigoriev I.V."/>
        </authorList>
    </citation>
    <scope>NUCLEOTIDE SEQUENCE [LARGE SCALE GENOMIC DNA]</scope>
    <source>
        <strain evidence="10 11">JEL800</strain>
    </source>
</reference>
<evidence type="ECO:0000313" key="10">
    <source>
        <dbReference type="EMBL" id="ORY43825.1"/>
    </source>
</evidence>
<dbReference type="GO" id="GO:0016020">
    <property type="term" value="C:membrane"/>
    <property type="evidence" value="ECO:0007669"/>
    <property type="project" value="UniProtKB-SubCell"/>
</dbReference>
<proteinExistence type="predicted"/>
<evidence type="ECO:0000256" key="7">
    <source>
        <dbReference type="ARBA" id="ARBA00023136"/>
    </source>
</evidence>
<dbReference type="AlphaFoldDB" id="A0A1Y2CBX4"/>
<dbReference type="GO" id="GO:0016887">
    <property type="term" value="F:ATP hydrolysis activity"/>
    <property type="evidence" value="ECO:0007669"/>
    <property type="project" value="InterPro"/>
</dbReference>
<evidence type="ECO:0000259" key="9">
    <source>
        <dbReference type="PROSITE" id="PS50893"/>
    </source>
</evidence>
<dbReference type="STRING" id="329046.A0A1Y2CBX4"/>
<dbReference type="Proteomes" id="UP000193642">
    <property type="component" value="Unassembled WGS sequence"/>
</dbReference>
<name>A0A1Y2CBX4_9FUNG</name>